<reference evidence="1" key="1">
    <citation type="submission" date="2018-02" db="EMBL/GenBank/DDBJ databases">
        <title>Rhizophora mucronata_Transcriptome.</title>
        <authorList>
            <person name="Meera S.P."/>
            <person name="Sreeshan A."/>
            <person name="Augustine A."/>
        </authorList>
    </citation>
    <scope>NUCLEOTIDE SEQUENCE</scope>
    <source>
        <tissue evidence="1">Leaf</tissue>
    </source>
</reference>
<dbReference type="AlphaFoldDB" id="A0A2P2LGC1"/>
<accession>A0A2P2LGC1</accession>
<sequence length="50" mass="6192">MRNLILSSYHSPILHLHYQRYQRKKNTGIVTWLWDYEYIACAIYVKQYTL</sequence>
<protein>
    <submittedName>
        <fullName evidence="1">Uncharacterized protein</fullName>
    </submittedName>
</protein>
<dbReference type="EMBL" id="GGEC01036534">
    <property type="protein sequence ID" value="MBX17018.1"/>
    <property type="molecule type" value="Transcribed_RNA"/>
</dbReference>
<evidence type="ECO:0000313" key="1">
    <source>
        <dbReference type="EMBL" id="MBX17018.1"/>
    </source>
</evidence>
<proteinExistence type="predicted"/>
<organism evidence="1">
    <name type="scientific">Rhizophora mucronata</name>
    <name type="common">Asiatic mangrove</name>
    <dbReference type="NCBI Taxonomy" id="61149"/>
    <lineage>
        <taxon>Eukaryota</taxon>
        <taxon>Viridiplantae</taxon>
        <taxon>Streptophyta</taxon>
        <taxon>Embryophyta</taxon>
        <taxon>Tracheophyta</taxon>
        <taxon>Spermatophyta</taxon>
        <taxon>Magnoliopsida</taxon>
        <taxon>eudicotyledons</taxon>
        <taxon>Gunneridae</taxon>
        <taxon>Pentapetalae</taxon>
        <taxon>rosids</taxon>
        <taxon>fabids</taxon>
        <taxon>Malpighiales</taxon>
        <taxon>Rhizophoraceae</taxon>
        <taxon>Rhizophora</taxon>
    </lineage>
</organism>
<name>A0A2P2LGC1_RHIMU</name>